<evidence type="ECO:0008006" key="4">
    <source>
        <dbReference type="Google" id="ProtNLM"/>
    </source>
</evidence>
<sequence length="145" mass="17190">MKIQEIKTQIYRLKFKFNKQVLTGNNIFIATVVFFAVIWVWGNISVMEKNYSLQKKLELKKREQLIGEIEYETLKYEQKYLKSTEYQELAARSKLGLADKGEKVLILDKYPEETKKENKVEKQSNFKQWVNFLFGGNAYKSSTKQ</sequence>
<dbReference type="Proteomes" id="UP001190925">
    <property type="component" value="Unassembled WGS sequence"/>
</dbReference>
<evidence type="ECO:0000256" key="1">
    <source>
        <dbReference type="SAM" id="Phobius"/>
    </source>
</evidence>
<protein>
    <recommendedName>
        <fullName evidence="4">Septum formation initiator</fullName>
    </recommendedName>
</protein>
<evidence type="ECO:0000313" key="2">
    <source>
        <dbReference type="EMBL" id="RYC73027.1"/>
    </source>
</evidence>
<accession>A0ABY0FJD3</accession>
<keyword evidence="1" id="KW-1133">Transmembrane helix</keyword>
<evidence type="ECO:0000313" key="3">
    <source>
        <dbReference type="Proteomes" id="UP001190925"/>
    </source>
</evidence>
<comment type="caution">
    <text evidence="2">The sequence shown here is derived from an EMBL/GenBank/DDBJ whole genome shotgun (WGS) entry which is preliminary data.</text>
</comment>
<keyword evidence="1" id="KW-0472">Membrane</keyword>
<keyword evidence="1" id="KW-0812">Transmembrane</keyword>
<dbReference type="RefSeq" id="WP_129718556.1">
    <property type="nucleotide sequence ID" value="NZ_PRLK01000001.1"/>
</dbReference>
<reference evidence="2 3" key="2">
    <citation type="journal article" date="2020" name="Cell Rep.">
        <title>Acquisition and Adaptation of Ultra-small Parasitic Reduced Genome Bacteria to Mammalian Hosts.</title>
        <authorList>
            <person name="McLean J.S."/>
            <person name="Bor B."/>
            <person name="Kerns K.A."/>
            <person name="Liu Q."/>
            <person name="To T.T."/>
            <person name="Solden L."/>
            <person name="Hendrickson E.L."/>
            <person name="Wrighton K."/>
            <person name="Shi W."/>
            <person name="He X."/>
        </authorList>
    </citation>
    <scope>NUCLEOTIDE SEQUENCE [LARGE SCALE GENOMIC DNA]</scope>
    <source>
        <strain evidence="2 3">TM7_CMJM_G6_1_HOT_870</strain>
    </source>
</reference>
<organism evidence="2 3">
    <name type="scientific">Candidatus Nanogingivalis gingivitcus</name>
    <dbReference type="NCBI Taxonomy" id="2171992"/>
    <lineage>
        <taxon>Bacteria</taxon>
        <taxon>Candidatus Saccharimonadota</taxon>
        <taxon>Candidatus Nanosyncoccalia</taxon>
        <taxon>Candidatus Nanogingivales</taxon>
        <taxon>Candidatus Nanogingivalaceae</taxon>
        <taxon>Candidatus Nanogingivalis</taxon>
    </lineage>
</organism>
<dbReference type="EMBL" id="PRLK01000001">
    <property type="protein sequence ID" value="RYC73027.1"/>
    <property type="molecule type" value="Genomic_DNA"/>
</dbReference>
<name>A0ABY0FJD3_9BACT</name>
<reference evidence="2 3" key="1">
    <citation type="journal article" date="2018" name="bioRxiv">
        <title>Evidence of independent acquisition and adaption of ultra-small bacteria to human hosts across the highly diverse yet reduced genomes of the phylum Saccharibacteria.</title>
        <authorList>
            <person name="McLean J.S."/>
            <person name="Bor B."/>
            <person name="To T.T."/>
            <person name="Liu Q."/>
            <person name="Kearns K.A."/>
            <person name="Solden L.M."/>
            <person name="Wrighton K.C."/>
            <person name="He X."/>
            <person name="Shi W."/>
        </authorList>
    </citation>
    <scope>NUCLEOTIDE SEQUENCE [LARGE SCALE GENOMIC DNA]</scope>
    <source>
        <strain evidence="2 3">TM7_CMJM_G6_1_HOT_870</strain>
    </source>
</reference>
<gene>
    <name evidence="2" type="ORF">G6CMJM_00134</name>
</gene>
<keyword evidence="3" id="KW-1185">Reference proteome</keyword>
<feature type="transmembrane region" description="Helical" evidence="1">
    <location>
        <begin position="21"/>
        <end position="42"/>
    </location>
</feature>
<proteinExistence type="predicted"/>